<organism evidence="1 2">
    <name type="scientific">Brucella rhizosphaerae</name>
    <dbReference type="NCBI Taxonomy" id="571254"/>
    <lineage>
        <taxon>Bacteria</taxon>
        <taxon>Pseudomonadati</taxon>
        <taxon>Pseudomonadota</taxon>
        <taxon>Alphaproteobacteria</taxon>
        <taxon>Hyphomicrobiales</taxon>
        <taxon>Brucellaceae</taxon>
        <taxon>Brucella/Ochrobactrum group</taxon>
        <taxon>Brucella</taxon>
    </lineage>
</organism>
<keyword evidence="2" id="KW-1185">Reference proteome</keyword>
<dbReference type="EMBL" id="NNRK01000026">
    <property type="protein sequence ID" value="OYR14511.1"/>
    <property type="molecule type" value="Genomic_DNA"/>
</dbReference>
<accession>A0A256FJ89</accession>
<reference evidence="1 2" key="1">
    <citation type="submission" date="2017-07" db="EMBL/GenBank/DDBJ databases">
        <title>Phylogenetic study on the rhizospheric bacterium Ochrobactrum sp. A44.</title>
        <authorList>
            <person name="Krzyzanowska D.M."/>
            <person name="Ossowicki A."/>
            <person name="Rajewska M."/>
            <person name="Maciag T."/>
            <person name="Kaczynski Z."/>
            <person name="Czerwicka M."/>
            <person name="Jafra S."/>
        </authorList>
    </citation>
    <scope>NUCLEOTIDE SEQUENCE [LARGE SCALE GENOMIC DNA]</scope>
    <source>
        <strain evidence="1 2">PR17</strain>
    </source>
</reference>
<dbReference type="eggNOG" id="ENOG5033UKN">
    <property type="taxonomic scope" value="Bacteria"/>
</dbReference>
<dbReference type="AlphaFoldDB" id="A0A256FJ89"/>
<sequence length="226" mass="24842">MAPILWPRSVLKPKRDPFNIAPRTLAGPASVSGVSQVSASDAGIWKATFADIIIKRGTASILAFRAISTMLEGRLHPILVPRCCAYQPFDPDWKDLLNRVPHSDTSPFSDGGLYRSRAIDIRLTSNIPLRGTTANIAIVAAGQLQPGQDFSVGERMYRIRTVQMTGPNTATITFRPPAREAVSAGTEMEFDRPVCRMRLATDAEMDLDLDLVAPWSYPTVNFIEDV</sequence>
<dbReference type="RefSeq" id="WP_094577271.1">
    <property type="nucleotide sequence ID" value="NZ_JBHEEL010000001.1"/>
</dbReference>
<evidence type="ECO:0000313" key="1">
    <source>
        <dbReference type="EMBL" id="OYR14511.1"/>
    </source>
</evidence>
<comment type="caution">
    <text evidence="1">The sequence shown here is derived from an EMBL/GenBank/DDBJ whole genome shotgun (WGS) entry which is preliminary data.</text>
</comment>
<gene>
    <name evidence="1" type="ORF">CEV32_0516</name>
</gene>
<name>A0A256FJ89_9HYPH</name>
<evidence type="ECO:0000313" key="2">
    <source>
        <dbReference type="Proteomes" id="UP000216345"/>
    </source>
</evidence>
<proteinExistence type="predicted"/>
<dbReference type="Proteomes" id="UP000216345">
    <property type="component" value="Unassembled WGS sequence"/>
</dbReference>
<protein>
    <submittedName>
        <fullName evidence="1">Uncharacterized protein</fullName>
    </submittedName>
</protein>
<dbReference type="OrthoDB" id="7594100at2"/>